<keyword evidence="4" id="KW-1185">Reference proteome</keyword>
<keyword evidence="1" id="KW-0175">Coiled coil</keyword>
<evidence type="ECO:0000313" key="4">
    <source>
        <dbReference type="Proteomes" id="UP001473302"/>
    </source>
</evidence>
<dbReference type="EMBL" id="BAABUK010000002">
    <property type="protein sequence ID" value="GAA5807079.1"/>
    <property type="molecule type" value="Genomic_DNA"/>
</dbReference>
<name>A0ABP9YJP3_9FUNG</name>
<evidence type="ECO:0000259" key="2">
    <source>
        <dbReference type="Pfam" id="PF10307"/>
    </source>
</evidence>
<accession>A0ABP9YJP3</accession>
<proteinExistence type="predicted"/>
<dbReference type="PANTHER" id="PTHR10335">
    <property type="entry name" value="RRNA 2-O-METHYLTRANSFERASE FIBRILLARIN"/>
    <property type="match status" value="1"/>
</dbReference>
<dbReference type="Pfam" id="PF10307">
    <property type="entry name" value="HAD_SAK_1"/>
    <property type="match status" value="1"/>
</dbReference>
<organism evidence="3 4">
    <name type="scientific">Mucor flavus</name>
    <dbReference type="NCBI Taxonomy" id="439312"/>
    <lineage>
        <taxon>Eukaryota</taxon>
        <taxon>Fungi</taxon>
        <taxon>Fungi incertae sedis</taxon>
        <taxon>Mucoromycota</taxon>
        <taxon>Mucoromycotina</taxon>
        <taxon>Mucoromycetes</taxon>
        <taxon>Mucorales</taxon>
        <taxon>Mucorineae</taxon>
        <taxon>Mucoraceae</taxon>
        <taxon>Mucor</taxon>
    </lineage>
</organism>
<comment type="caution">
    <text evidence="3">The sequence shown here is derived from an EMBL/GenBank/DDBJ whole genome shotgun (WGS) entry which is preliminary data.</text>
</comment>
<evidence type="ECO:0000313" key="3">
    <source>
        <dbReference type="EMBL" id="GAA5807079.1"/>
    </source>
</evidence>
<evidence type="ECO:0000256" key="1">
    <source>
        <dbReference type="SAM" id="Coils"/>
    </source>
</evidence>
<gene>
    <name evidence="3" type="ORF">MFLAVUS_000429</name>
</gene>
<sequence>MTLMRMKMEEMIPPQQKILANQFRNSPYYTQQREPVTLDIFDFDSTLFLSPLLSCNLWHSSFIDIITTENLIGPGWWRDIRSLQVDALDSQWKGFWNEDIVSQIKQSMLDPTHMTVLLTGRRYHPFHQLIESMLATKGLQFDVIGLRPDPAQVFEQNQFMFNFEPNVFATTMEFKTCFLVHLLQNVPTLKNIVMWDDRTSHISAFRNYLEMMVCQNIIETGNIISVPAAKPKYNPVWELETVQNMISRHNDAVIELKNRGKLLEENVVAIEANGEVVSSDKMFGLKKIPAIPILKLDDELSKQLKYMFEPDYIQDLSTMTYSEWQLYYAEVPEYFGTSVLLVKPVSHHKEFTILARSKATLKDGMVLQVQLGQDKLILPLWYKPSSFNHLSRKTYIWIPVPEINSLRGNGGYHELMSIETL</sequence>
<protein>
    <recommendedName>
        <fullName evidence="2">Swiss Army Knife RNA repair protein HAD domain-containing protein</fullName>
    </recommendedName>
</protein>
<dbReference type="PANTHER" id="PTHR10335:SF23">
    <property type="entry name" value="OB FOLD-CONTAINING PROTEIN, NUCLEIC ACID BINDING"/>
    <property type="match status" value="1"/>
</dbReference>
<reference evidence="3 4" key="1">
    <citation type="submission" date="2024-04" db="EMBL/GenBank/DDBJ databases">
        <title>genome sequences of Mucor flavus KT1a and Helicostylum pulchrum KT1b strains isolated from the surface of a dry-aged beef.</title>
        <authorList>
            <person name="Toyotome T."/>
            <person name="Hosono M."/>
            <person name="Torimaru M."/>
            <person name="Fukuda K."/>
            <person name="Mikami N."/>
        </authorList>
    </citation>
    <scope>NUCLEOTIDE SEQUENCE [LARGE SCALE GENOMIC DNA]</scope>
    <source>
        <strain evidence="3 4">KT1a</strain>
    </source>
</reference>
<dbReference type="InterPro" id="IPR018812">
    <property type="entry name" value="SAK_HAD"/>
</dbReference>
<feature type="domain" description="Swiss Army Knife RNA repair protein HAD" evidence="2">
    <location>
        <begin position="50"/>
        <end position="250"/>
    </location>
</feature>
<feature type="coiled-coil region" evidence="1">
    <location>
        <begin position="239"/>
        <end position="273"/>
    </location>
</feature>
<dbReference type="Proteomes" id="UP001473302">
    <property type="component" value="Unassembled WGS sequence"/>
</dbReference>